<evidence type="ECO:0000256" key="7">
    <source>
        <dbReference type="SAM" id="Phobius"/>
    </source>
</evidence>
<keyword evidence="10" id="KW-1185">Reference proteome</keyword>
<evidence type="ECO:0000256" key="5">
    <source>
        <dbReference type="ARBA" id="ARBA00038359"/>
    </source>
</evidence>
<dbReference type="GO" id="GO:0016020">
    <property type="term" value="C:membrane"/>
    <property type="evidence" value="ECO:0007669"/>
    <property type="project" value="UniProtKB-SubCell"/>
</dbReference>
<evidence type="ECO:0000256" key="1">
    <source>
        <dbReference type="ARBA" id="ARBA00004141"/>
    </source>
</evidence>
<feature type="transmembrane region" description="Helical" evidence="7">
    <location>
        <begin position="130"/>
        <end position="147"/>
    </location>
</feature>
<evidence type="ECO:0000313" key="10">
    <source>
        <dbReference type="Proteomes" id="UP000800035"/>
    </source>
</evidence>
<feature type="compositionally biased region" description="Low complexity" evidence="6">
    <location>
        <begin position="288"/>
        <end position="303"/>
    </location>
</feature>
<gene>
    <name evidence="9" type="ORF">CC80DRAFT_442379</name>
</gene>
<proteinExistence type="inferred from homology"/>
<comment type="subcellular location">
    <subcellularLocation>
        <location evidence="1">Membrane</location>
        <topology evidence="1">Multi-pass membrane protein</topology>
    </subcellularLocation>
</comment>
<dbReference type="PANTHER" id="PTHR33048:SF123">
    <property type="entry name" value="INTEGRAL MEMBRANE PROTEIN"/>
    <property type="match status" value="1"/>
</dbReference>
<feature type="transmembrane region" description="Helical" evidence="7">
    <location>
        <begin position="57"/>
        <end position="77"/>
    </location>
</feature>
<sequence length="360" mass="39570">MGVPTQTQIEYMVAHVHEDRRHGYIIANAIMLFAAFVAFVSRFASRRLGGVKLGVDDLFMLIGMCMTTAYITMLFVLLRFGMGRHVILVTDPKGLTIALITAEVIYAVSICFIKMSILSLYNRLFPQPRFTATSIAVAVFIVLFTITKVGGDIFQCVPIRSHWTGEPATCIQFSKLVIVHGALNILTDFIIVGLPLPILWNLRIARVKKWALTLMLVAGIFVCIISAVRLPIVKNVDTPDPSWDFVWPLTISAIELCAAVIAACAPTYRPLFNFIVNGDPKRDTKANSSHSASGKASGSSFSSPQIPLSDVPNVKTDINRGLRPWPGNAGYTNLDGASHTKINQNQIFVTRSFSQKESPV</sequence>
<evidence type="ECO:0000256" key="6">
    <source>
        <dbReference type="SAM" id="MobiDB-lite"/>
    </source>
</evidence>
<feature type="transmembrane region" description="Helical" evidence="7">
    <location>
        <begin position="245"/>
        <end position="265"/>
    </location>
</feature>
<feature type="region of interest" description="Disordered" evidence="6">
    <location>
        <begin position="285"/>
        <end position="310"/>
    </location>
</feature>
<dbReference type="Pfam" id="PF20684">
    <property type="entry name" value="Fung_rhodopsin"/>
    <property type="match status" value="1"/>
</dbReference>
<evidence type="ECO:0000259" key="8">
    <source>
        <dbReference type="Pfam" id="PF20684"/>
    </source>
</evidence>
<organism evidence="9 10">
    <name type="scientific">Byssothecium circinans</name>
    <dbReference type="NCBI Taxonomy" id="147558"/>
    <lineage>
        <taxon>Eukaryota</taxon>
        <taxon>Fungi</taxon>
        <taxon>Dikarya</taxon>
        <taxon>Ascomycota</taxon>
        <taxon>Pezizomycotina</taxon>
        <taxon>Dothideomycetes</taxon>
        <taxon>Pleosporomycetidae</taxon>
        <taxon>Pleosporales</taxon>
        <taxon>Massarineae</taxon>
        <taxon>Massarinaceae</taxon>
        <taxon>Byssothecium</taxon>
    </lineage>
</organism>
<feature type="transmembrane region" description="Helical" evidence="7">
    <location>
        <begin position="24"/>
        <end position="45"/>
    </location>
</feature>
<dbReference type="InterPro" id="IPR049326">
    <property type="entry name" value="Rhodopsin_dom_fungi"/>
</dbReference>
<evidence type="ECO:0000256" key="2">
    <source>
        <dbReference type="ARBA" id="ARBA00022692"/>
    </source>
</evidence>
<protein>
    <recommendedName>
        <fullName evidence="8">Rhodopsin domain-containing protein</fullName>
    </recommendedName>
</protein>
<feature type="domain" description="Rhodopsin" evidence="8">
    <location>
        <begin position="42"/>
        <end position="273"/>
    </location>
</feature>
<evidence type="ECO:0000256" key="3">
    <source>
        <dbReference type="ARBA" id="ARBA00022989"/>
    </source>
</evidence>
<dbReference type="AlphaFoldDB" id="A0A6A5UBC7"/>
<feature type="transmembrane region" description="Helical" evidence="7">
    <location>
        <begin position="97"/>
        <end position="118"/>
    </location>
</feature>
<keyword evidence="2 7" id="KW-0812">Transmembrane</keyword>
<dbReference type="InterPro" id="IPR052337">
    <property type="entry name" value="SAT4-like"/>
</dbReference>
<dbReference type="OrthoDB" id="3934549at2759"/>
<name>A0A6A5UBC7_9PLEO</name>
<dbReference type="EMBL" id="ML976987">
    <property type="protein sequence ID" value="KAF1958407.1"/>
    <property type="molecule type" value="Genomic_DNA"/>
</dbReference>
<comment type="similarity">
    <text evidence="5">Belongs to the SAT4 family.</text>
</comment>
<dbReference type="PANTHER" id="PTHR33048">
    <property type="entry name" value="PTH11-LIKE INTEGRAL MEMBRANE PROTEIN (AFU_ORTHOLOGUE AFUA_5G11245)"/>
    <property type="match status" value="1"/>
</dbReference>
<evidence type="ECO:0000313" key="9">
    <source>
        <dbReference type="EMBL" id="KAF1958407.1"/>
    </source>
</evidence>
<keyword evidence="3 7" id="KW-1133">Transmembrane helix</keyword>
<feature type="transmembrane region" description="Helical" evidence="7">
    <location>
        <begin position="212"/>
        <end position="233"/>
    </location>
</feature>
<accession>A0A6A5UBC7</accession>
<evidence type="ECO:0000256" key="4">
    <source>
        <dbReference type="ARBA" id="ARBA00023136"/>
    </source>
</evidence>
<feature type="transmembrane region" description="Helical" evidence="7">
    <location>
        <begin position="177"/>
        <end position="200"/>
    </location>
</feature>
<dbReference type="Proteomes" id="UP000800035">
    <property type="component" value="Unassembled WGS sequence"/>
</dbReference>
<reference evidence="9" key="1">
    <citation type="journal article" date="2020" name="Stud. Mycol.">
        <title>101 Dothideomycetes genomes: a test case for predicting lifestyles and emergence of pathogens.</title>
        <authorList>
            <person name="Haridas S."/>
            <person name="Albert R."/>
            <person name="Binder M."/>
            <person name="Bloem J."/>
            <person name="Labutti K."/>
            <person name="Salamov A."/>
            <person name="Andreopoulos B."/>
            <person name="Baker S."/>
            <person name="Barry K."/>
            <person name="Bills G."/>
            <person name="Bluhm B."/>
            <person name="Cannon C."/>
            <person name="Castanera R."/>
            <person name="Culley D."/>
            <person name="Daum C."/>
            <person name="Ezra D."/>
            <person name="Gonzalez J."/>
            <person name="Henrissat B."/>
            <person name="Kuo A."/>
            <person name="Liang C."/>
            <person name="Lipzen A."/>
            <person name="Lutzoni F."/>
            <person name="Magnuson J."/>
            <person name="Mondo S."/>
            <person name="Nolan M."/>
            <person name="Ohm R."/>
            <person name="Pangilinan J."/>
            <person name="Park H.-J."/>
            <person name="Ramirez L."/>
            <person name="Alfaro M."/>
            <person name="Sun H."/>
            <person name="Tritt A."/>
            <person name="Yoshinaga Y."/>
            <person name="Zwiers L.-H."/>
            <person name="Turgeon B."/>
            <person name="Goodwin S."/>
            <person name="Spatafora J."/>
            <person name="Crous P."/>
            <person name="Grigoriev I."/>
        </authorList>
    </citation>
    <scope>NUCLEOTIDE SEQUENCE</scope>
    <source>
        <strain evidence="9">CBS 675.92</strain>
    </source>
</reference>
<keyword evidence="4 7" id="KW-0472">Membrane</keyword>